<dbReference type="InterPro" id="IPR050717">
    <property type="entry name" value="C2H2-ZF_Transcription_Reg"/>
</dbReference>
<evidence type="ECO:0000256" key="8">
    <source>
        <dbReference type="ARBA" id="ARBA00023163"/>
    </source>
</evidence>
<keyword evidence="2" id="KW-0479">Metal-binding</keyword>
<keyword evidence="6" id="KW-0805">Transcription regulation</keyword>
<dbReference type="SUPFAM" id="SSF57667">
    <property type="entry name" value="beta-beta-alpha zinc fingers"/>
    <property type="match status" value="4"/>
</dbReference>
<reference evidence="13" key="1">
    <citation type="submission" date="2025-08" db="UniProtKB">
        <authorList>
            <consortium name="Ensembl"/>
        </authorList>
    </citation>
    <scope>IDENTIFICATION</scope>
</reference>
<reference evidence="13" key="2">
    <citation type="submission" date="2025-09" db="UniProtKB">
        <authorList>
            <consortium name="Ensembl"/>
        </authorList>
    </citation>
    <scope>IDENTIFICATION</scope>
</reference>
<keyword evidence="8" id="KW-0804">Transcription</keyword>
<keyword evidence="4 10" id="KW-0863">Zinc-finger</keyword>
<evidence type="ECO:0000256" key="7">
    <source>
        <dbReference type="ARBA" id="ARBA00023125"/>
    </source>
</evidence>
<dbReference type="GO" id="GO:0000981">
    <property type="term" value="F:DNA-binding transcription factor activity, RNA polymerase II-specific"/>
    <property type="evidence" value="ECO:0007669"/>
    <property type="project" value="TreeGrafter"/>
</dbReference>
<evidence type="ECO:0000313" key="13">
    <source>
        <dbReference type="Ensembl" id="ENSLLEP00000028800.1"/>
    </source>
</evidence>
<evidence type="ECO:0000256" key="10">
    <source>
        <dbReference type="PROSITE-ProRule" id="PRU00042"/>
    </source>
</evidence>
<feature type="domain" description="C2H2-type" evidence="12">
    <location>
        <begin position="305"/>
        <end position="332"/>
    </location>
</feature>
<dbReference type="FunFam" id="3.30.160.60:FF:000003">
    <property type="entry name" value="Zinc finger protein 3 homolog"/>
    <property type="match status" value="1"/>
</dbReference>
<feature type="compositionally biased region" description="Basic and acidic residues" evidence="11">
    <location>
        <begin position="189"/>
        <end position="204"/>
    </location>
</feature>
<dbReference type="PROSITE" id="PS00028">
    <property type="entry name" value="ZINC_FINGER_C2H2_1"/>
    <property type="match status" value="7"/>
</dbReference>
<evidence type="ECO:0000256" key="1">
    <source>
        <dbReference type="ARBA" id="ARBA00004123"/>
    </source>
</evidence>
<dbReference type="FunFam" id="3.30.160.60:FF:002716">
    <property type="entry name" value="Zinc finger protein 212"/>
    <property type="match status" value="1"/>
</dbReference>
<dbReference type="GO" id="GO:0000977">
    <property type="term" value="F:RNA polymerase II transcription regulatory region sequence-specific DNA binding"/>
    <property type="evidence" value="ECO:0007669"/>
    <property type="project" value="TreeGrafter"/>
</dbReference>
<protein>
    <recommendedName>
        <fullName evidence="12">C2H2-type domain-containing protein</fullName>
    </recommendedName>
</protein>
<dbReference type="PANTHER" id="PTHR14196">
    <property type="entry name" value="ODD-SKIPPED - RELATED"/>
    <property type="match status" value="1"/>
</dbReference>
<keyword evidence="3" id="KW-0677">Repeat</keyword>
<evidence type="ECO:0000256" key="11">
    <source>
        <dbReference type="SAM" id="MobiDB-lite"/>
    </source>
</evidence>
<feature type="domain" description="C2H2-type" evidence="12">
    <location>
        <begin position="249"/>
        <end position="276"/>
    </location>
</feature>
<feature type="domain" description="C2H2-type" evidence="12">
    <location>
        <begin position="221"/>
        <end position="248"/>
    </location>
</feature>
<evidence type="ECO:0000256" key="6">
    <source>
        <dbReference type="ARBA" id="ARBA00023015"/>
    </source>
</evidence>
<dbReference type="Gene3D" id="3.30.160.60">
    <property type="entry name" value="Classic Zinc Finger"/>
    <property type="match status" value="7"/>
</dbReference>
<dbReference type="FunFam" id="3.30.160.60:FF:002343">
    <property type="entry name" value="Zinc finger protein 33A"/>
    <property type="match status" value="2"/>
</dbReference>
<evidence type="ECO:0000256" key="9">
    <source>
        <dbReference type="ARBA" id="ARBA00023242"/>
    </source>
</evidence>
<evidence type="ECO:0000259" key="12">
    <source>
        <dbReference type="PROSITE" id="PS50157"/>
    </source>
</evidence>
<feature type="domain" description="C2H2-type" evidence="12">
    <location>
        <begin position="277"/>
        <end position="304"/>
    </location>
</feature>
<evidence type="ECO:0000256" key="2">
    <source>
        <dbReference type="ARBA" id="ARBA00022723"/>
    </source>
</evidence>
<keyword evidence="5" id="KW-0862">Zinc</keyword>
<feature type="region of interest" description="Disordered" evidence="11">
    <location>
        <begin position="189"/>
        <end position="216"/>
    </location>
</feature>
<keyword evidence="7" id="KW-0238">DNA-binding</keyword>
<feature type="domain" description="C2H2-type" evidence="12">
    <location>
        <begin position="361"/>
        <end position="388"/>
    </location>
</feature>
<evidence type="ECO:0000256" key="5">
    <source>
        <dbReference type="ARBA" id="ARBA00022833"/>
    </source>
</evidence>
<evidence type="ECO:0000313" key="14">
    <source>
        <dbReference type="Proteomes" id="UP000694569"/>
    </source>
</evidence>
<feature type="domain" description="C2H2-type" evidence="12">
    <location>
        <begin position="389"/>
        <end position="411"/>
    </location>
</feature>
<accession>A0A8C5WCT6</accession>
<dbReference type="Ensembl" id="ENSLLET00000029918.1">
    <property type="protein sequence ID" value="ENSLLEP00000028800.1"/>
    <property type="gene ID" value="ENSLLEG00000018284.1"/>
</dbReference>
<dbReference type="GeneTree" id="ENSGT00940000154715"/>
<sequence>MNVSRVNVIFPPIDKSVSGEFHPPVSLWDIGCENGSEIISNNVEKDLNKTRKGRAESATYTERESLASEERHVPEKEIYPITEYSPTDIKEEPVSCDEGNLTDTDMYEPPEHTQTEWSADNIGDYLKSNTNPVEINHSESLIKSRKPDHRIYYTDLLTHNSVYKGHSAPSSEMGKVSYSESDPVIHETNSREEQFSSACREKSSAESTLKHQHIQTEEQPFSCPECGKHFADSIALKKHQGTHKGKKLFKCPECGKCFIKASNLSSHKRIHTGEKPFKCPECEKCFSHSSHVTRHRIIHTGEKTFCCTECGKHFIQASDLARHKMIHTGEKPFICPECGKSFAIASSLVKHKMTHTGEKPFVCCECGRCFCHSSNFATHKSIHTGEKPFNCTDCEKGFTRTSYFARHKNNHIVALIGYIWKIAETLKWSSLLNHQHRNTKQR</sequence>
<organism evidence="13 14">
    <name type="scientific">Leptobrachium leishanense</name>
    <name type="common">Leishan spiny toad</name>
    <dbReference type="NCBI Taxonomy" id="445787"/>
    <lineage>
        <taxon>Eukaryota</taxon>
        <taxon>Metazoa</taxon>
        <taxon>Chordata</taxon>
        <taxon>Craniata</taxon>
        <taxon>Vertebrata</taxon>
        <taxon>Euteleostomi</taxon>
        <taxon>Amphibia</taxon>
        <taxon>Batrachia</taxon>
        <taxon>Anura</taxon>
        <taxon>Pelobatoidea</taxon>
        <taxon>Megophryidae</taxon>
        <taxon>Leptobrachium</taxon>
    </lineage>
</organism>
<evidence type="ECO:0000256" key="3">
    <source>
        <dbReference type="ARBA" id="ARBA00022737"/>
    </source>
</evidence>
<dbReference type="FunFam" id="3.30.160.60:FF:002090">
    <property type="entry name" value="Zinc finger protein 473"/>
    <property type="match status" value="1"/>
</dbReference>
<dbReference type="GO" id="GO:0008270">
    <property type="term" value="F:zinc ion binding"/>
    <property type="evidence" value="ECO:0007669"/>
    <property type="project" value="UniProtKB-KW"/>
</dbReference>
<dbReference type="OrthoDB" id="8922241at2759"/>
<keyword evidence="9" id="KW-0539">Nucleus</keyword>
<feature type="domain" description="C2H2-type" evidence="12">
    <location>
        <begin position="333"/>
        <end position="360"/>
    </location>
</feature>
<dbReference type="AlphaFoldDB" id="A0A8C5WCT6"/>
<dbReference type="Pfam" id="PF00096">
    <property type="entry name" value="zf-C2H2"/>
    <property type="match status" value="6"/>
</dbReference>
<dbReference type="InterPro" id="IPR013087">
    <property type="entry name" value="Znf_C2H2_type"/>
</dbReference>
<dbReference type="FunFam" id="3.30.160.60:FF:000358">
    <property type="entry name" value="zinc finger protein 24"/>
    <property type="match status" value="1"/>
</dbReference>
<dbReference type="SMART" id="SM00355">
    <property type="entry name" value="ZnF_C2H2"/>
    <property type="match status" value="7"/>
</dbReference>
<dbReference type="GO" id="GO:0005634">
    <property type="term" value="C:nucleus"/>
    <property type="evidence" value="ECO:0007669"/>
    <property type="project" value="UniProtKB-SubCell"/>
</dbReference>
<evidence type="ECO:0000256" key="4">
    <source>
        <dbReference type="ARBA" id="ARBA00022771"/>
    </source>
</evidence>
<dbReference type="PROSITE" id="PS50157">
    <property type="entry name" value="ZINC_FINGER_C2H2_2"/>
    <property type="match status" value="7"/>
</dbReference>
<keyword evidence="14" id="KW-1185">Reference proteome</keyword>
<dbReference type="FunFam" id="3.30.160.60:FF:000873">
    <property type="entry name" value="Zinc finger protein 841"/>
    <property type="match status" value="1"/>
</dbReference>
<name>A0A8C5WCT6_9ANUR</name>
<comment type="subcellular location">
    <subcellularLocation>
        <location evidence="1">Nucleus</location>
    </subcellularLocation>
</comment>
<proteinExistence type="predicted"/>
<dbReference type="PANTHER" id="PTHR14196:SF15">
    <property type="entry name" value="OOCYTE ZINC FINGER PROTEIN XLCOF7.1-LIKE"/>
    <property type="match status" value="1"/>
</dbReference>
<dbReference type="InterPro" id="IPR036236">
    <property type="entry name" value="Znf_C2H2_sf"/>
</dbReference>
<feature type="region of interest" description="Disordered" evidence="11">
    <location>
        <begin position="49"/>
        <end position="72"/>
    </location>
</feature>
<dbReference type="Proteomes" id="UP000694569">
    <property type="component" value="Unplaced"/>
</dbReference>